<evidence type="ECO:0000313" key="1">
    <source>
        <dbReference type="EMBL" id="GAH15473.1"/>
    </source>
</evidence>
<gene>
    <name evidence="1" type="ORF">S01H4_58526</name>
</gene>
<comment type="caution">
    <text evidence="1">The sequence shown here is derived from an EMBL/GenBank/DDBJ whole genome shotgun (WGS) entry which is preliminary data.</text>
</comment>
<organism evidence="1">
    <name type="scientific">marine sediment metagenome</name>
    <dbReference type="NCBI Taxonomy" id="412755"/>
    <lineage>
        <taxon>unclassified sequences</taxon>
        <taxon>metagenomes</taxon>
        <taxon>ecological metagenomes</taxon>
    </lineage>
</organism>
<name>X1F3X8_9ZZZZ</name>
<feature type="non-terminal residue" evidence="1">
    <location>
        <position position="1"/>
    </location>
</feature>
<accession>X1F3X8</accession>
<proteinExistence type="predicted"/>
<reference evidence="1" key="1">
    <citation type="journal article" date="2014" name="Front. Microbiol.">
        <title>High frequency of phylogenetically diverse reductive dehalogenase-homologous genes in deep subseafloor sedimentary metagenomes.</title>
        <authorList>
            <person name="Kawai M."/>
            <person name="Futagami T."/>
            <person name="Toyoda A."/>
            <person name="Takaki Y."/>
            <person name="Nishi S."/>
            <person name="Hori S."/>
            <person name="Arai W."/>
            <person name="Tsubouchi T."/>
            <person name="Morono Y."/>
            <person name="Uchiyama I."/>
            <person name="Ito T."/>
            <person name="Fujiyama A."/>
            <person name="Inagaki F."/>
            <person name="Takami H."/>
        </authorList>
    </citation>
    <scope>NUCLEOTIDE SEQUENCE</scope>
    <source>
        <strain evidence="1">Expedition CK06-06</strain>
    </source>
</reference>
<dbReference type="EMBL" id="BART01034195">
    <property type="protein sequence ID" value="GAH15473.1"/>
    <property type="molecule type" value="Genomic_DNA"/>
</dbReference>
<protein>
    <submittedName>
        <fullName evidence="1">Uncharacterized protein</fullName>
    </submittedName>
</protein>
<sequence length="60" mass="6876">VRAGIEEETYEKTLLDKLPIPAAVEALLEPWKAAKHLHITNIDRDEDYGVEYPDVIDIEE</sequence>
<dbReference type="AlphaFoldDB" id="X1F3X8"/>